<dbReference type="PANTHER" id="PTHR23028:SF53">
    <property type="entry name" value="ACYL_TRANSF_3 DOMAIN-CONTAINING PROTEIN"/>
    <property type="match status" value="1"/>
</dbReference>
<feature type="transmembrane region" description="Helical" evidence="2">
    <location>
        <begin position="386"/>
        <end position="408"/>
    </location>
</feature>
<feature type="transmembrane region" description="Helical" evidence="2">
    <location>
        <begin position="293"/>
        <end position="316"/>
    </location>
</feature>
<feature type="transmembrane region" description="Helical" evidence="2">
    <location>
        <begin position="105"/>
        <end position="125"/>
    </location>
</feature>
<dbReference type="RefSeq" id="WP_231403870.1">
    <property type="nucleotide sequence ID" value="NZ_BAABES010000021.1"/>
</dbReference>
<comment type="caution">
    <text evidence="4">The sequence shown here is derived from an EMBL/GenBank/DDBJ whole genome shotgun (WGS) entry which is preliminary data.</text>
</comment>
<dbReference type="InterPro" id="IPR050879">
    <property type="entry name" value="Acyltransferase_3"/>
</dbReference>
<feature type="transmembrane region" description="Helical" evidence="2">
    <location>
        <begin position="214"/>
        <end position="234"/>
    </location>
</feature>
<proteinExistence type="predicted"/>
<feature type="compositionally biased region" description="Basic and acidic residues" evidence="1">
    <location>
        <begin position="437"/>
        <end position="455"/>
    </location>
</feature>
<name>A0A931GJV9_9ACTN</name>
<evidence type="ECO:0000313" key="5">
    <source>
        <dbReference type="Proteomes" id="UP000614047"/>
    </source>
</evidence>
<sequence>MKTGHPAPHAPDPPAGAPGPGEPVPAGAARLGWLDALRGLAAVVVALHHGCYHYLPQFRHLILQWVDPGKVGVLVFFLVSGYIIPASLERTGSVRRFWIGRLFRIYPLLLVVLAATLLLAAAGLTPLREGLRAADPLAAVMAHLTMMQDLLAVTSALNVLWTLSYEMAFYLLVVALFLSGRLNRHSATLTTALAVAALAVGAFLPRAWLSDRLGITPVAVAAAVAMAVAIFLACSGRPGPRRAGALLGGALAAALVLFNGRTEVWEGLVLMAVMFAGTAIYRAERGQIRVRAAAVAVVAVMGAAVAGGLWHITVWAPGQSEELLKRSWVLGLAATALAFAVGMALRHRRVPRGLARLGLISYSVYLVHPVLLMVSDLTVGRPRTDAPLLFVPYLVTLLLVSLITHRLVEEPLRRYGRGLALRADPVPVAPGGPAGERNGRAVDGRAGDGRARDGQEADGGAGDGGGRERVEPGSPEGDRAVQVTR</sequence>
<keyword evidence="5" id="KW-1185">Reference proteome</keyword>
<feature type="transmembrane region" description="Helical" evidence="2">
    <location>
        <begin position="328"/>
        <end position="345"/>
    </location>
</feature>
<feature type="region of interest" description="Disordered" evidence="1">
    <location>
        <begin position="1"/>
        <end position="21"/>
    </location>
</feature>
<keyword evidence="2" id="KW-1133">Transmembrane helix</keyword>
<feature type="transmembrane region" description="Helical" evidence="2">
    <location>
        <begin position="163"/>
        <end position="180"/>
    </location>
</feature>
<feature type="transmembrane region" description="Helical" evidence="2">
    <location>
        <begin position="241"/>
        <end position="258"/>
    </location>
</feature>
<protein>
    <submittedName>
        <fullName evidence="4">Peptidoglycan/LPS O-acetylase OafA/YrhL</fullName>
    </submittedName>
</protein>
<keyword evidence="2" id="KW-0472">Membrane</keyword>
<dbReference type="Proteomes" id="UP000614047">
    <property type="component" value="Unassembled WGS sequence"/>
</dbReference>
<evidence type="ECO:0000259" key="3">
    <source>
        <dbReference type="Pfam" id="PF01757"/>
    </source>
</evidence>
<gene>
    <name evidence="4" type="ORF">IW256_004281</name>
</gene>
<dbReference type="GO" id="GO:0009103">
    <property type="term" value="P:lipopolysaccharide biosynthetic process"/>
    <property type="evidence" value="ECO:0007669"/>
    <property type="project" value="TreeGrafter"/>
</dbReference>
<feature type="transmembrane region" description="Helical" evidence="2">
    <location>
        <begin position="264"/>
        <end position="281"/>
    </location>
</feature>
<dbReference type="GO" id="GO:0016020">
    <property type="term" value="C:membrane"/>
    <property type="evidence" value="ECO:0007669"/>
    <property type="project" value="TreeGrafter"/>
</dbReference>
<feature type="transmembrane region" description="Helical" evidence="2">
    <location>
        <begin position="67"/>
        <end position="85"/>
    </location>
</feature>
<feature type="domain" description="Acyltransferase 3" evidence="3">
    <location>
        <begin position="32"/>
        <end position="405"/>
    </location>
</feature>
<dbReference type="GO" id="GO:0016747">
    <property type="term" value="F:acyltransferase activity, transferring groups other than amino-acyl groups"/>
    <property type="evidence" value="ECO:0007669"/>
    <property type="project" value="InterPro"/>
</dbReference>
<accession>A0A931GJV9</accession>
<feature type="region of interest" description="Disordered" evidence="1">
    <location>
        <begin position="426"/>
        <end position="485"/>
    </location>
</feature>
<reference evidence="4" key="1">
    <citation type="submission" date="2020-11" db="EMBL/GenBank/DDBJ databases">
        <title>Sequencing the genomes of 1000 actinobacteria strains.</title>
        <authorList>
            <person name="Klenk H.-P."/>
        </authorList>
    </citation>
    <scope>NUCLEOTIDE SEQUENCE</scope>
    <source>
        <strain evidence="4">DSM 43175</strain>
    </source>
</reference>
<dbReference type="EMBL" id="JADOUA010000001">
    <property type="protein sequence ID" value="MBG6090168.1"/>
    <property type="molecule type" value="Genomic_DNA"/>
</dbReference>
<organism evidence="4 5">
    <name type="scientific">Actinomadura viridis</name>
    <dbReference type="NCBI Taxonomy" id="58110"/>
    <lineage>
        <taxon>Bacteria</taxon>
        <taxon>Bacillati</taxon>
        <taxon>Actinomycetota</taxon>
        <taxon>Actinomycetes</taxon>
        <taxon>Streptosporangiales</taxon>
        <taxon>Thermomonosporaceae</taxon>
        <taxon>Actinomadura</taxon>
    </lineage>
</organism>
<evidence type="ECO:0000256" key="1">
    <source>
        <dbReference type="SAM" id="MobiDB-lite"/>
    </source>
</evidence>
<keyword evidence="2" id="KW-0812">Transmembrane</keyword>
<feature type="compositionally biased region" description="Basic and acidic residues" evidence="1">
    <location>
        <begin position="465"/>
        <end position="479"/>
    </location>
</feature>
<evidence type="ECO:0000256" key="2">
    <source>
        <dbReference type="SAM" id="Phobius"/>
    </source>
</evidence>
<evidence type="ECO:0000313" key="4">
    <source>
        <dbReference type="EMBL" id="MBG6090168.1"/>
    </source>
</evidence>
<feature type="compositionally biased region" description="Pro residues" evidence="1">
    <location>
        <begin position="8"/>
        <end position="21"/>
    </location>
</feature>
<feature type="transmembrane region" description="Helical" evidence="2">
    <location>
        <begin position="187"/>
        <end position="208"/>
    </location>
</feature>
<dbReference type="Pfam" id="PF01757">
    <property type="entry name" value="Acyl_transf_3"/>
    <property type="match status" value="1"/>
</dbReference>
<dbReference type="PANTHER" id="PTHR23028">
    <property type="entry name" value="ACETYLTRANSFERASE"/>
    <property type="match status" value="1"/>
</dbReference>
<dbReference type="InterPro" id="IPR002656">
    <property type="entry name" value="Acyl_transf_3_dom"/>
</dbReference>
<dbReference type="AlphaFoldDB" id="A0A931GJV9"/>
<feature type="transmembrane region" description="Helical" evidence="2">
    <location>
        <begin position="357"/>
        <end position="374"/>
    </location>
</feature>